<evidence type="ECO:0000256" key="1">
    <source>
        <dbReference type="SAM" id="MobiDB-lite"/>
    </source>
</evidence>
<organism evidence="2 3">
    <name type="scientific">Candidatus Staskawiczbacteria bacterium RIFOXYD1_FULL_32_13</name>
    <dbReference type="NCBI Taxonomy" id="1802234"/>
    <lineage>
        <taxon>Bacteria</taxon>
        <taxon>Candidatus Staskawicziibacteriota</taxon>
    </lineage>
</organism>
<dbReference type="Proteomes" id="UP000178935">
    <property type="component" value="Unassembled WGS sequence"/>
</dbReference>
<comment type="caution">
    <text evidence="2">The sequence shown here is derived from an EMBL/GenBank/DDBJ whole genome shotgun (WGS) entry which is preliminary data.</text>
</comment>
<reference evidence="2 3" key="1">
    <citation type="journal article" date="2016" name="Nat. Commun.">
        <title>Thousands of microbial genomes shed light on interconnected biogeochemical processes in an aquifer system.</title>
        <authorList>
            <person name="Anantharaman K."/>
            <person name="Brown C.T."/>
            <person name="Hug L.A."/>
            <person name="Sharon I."/>
            <person name="Castelle C.J."/>
            <person name="Probst A.J."/>
            <person name="Thomas B.C."/>
            <person name="Singh A."/>
            <person name="Wilkins M.J."/>
            <person name="Karaoz U."/>
            <person name="Brodie E.L."/>
            <person name="Williams K.H."/>
            <person name="Hubbard S.S."/>
            <person name="Banfield J.F."/>
        </authorList>
    </citation>
    <scope>NUCLEOTIDE SEQUENCE [LARGE SCALE GENOMIC DNA]</scope>
</reference>
<name>A0A1G2JQA3_9BACT</name>
<proteinExistence type="predicted"/>
<accession>A0A1G2JQA3</accession>
<dbReference type="EMBL" id="MHPU01000022">
    <property type="protein sequence ID" value="OGZ88470.1"/>
    <property type="molecule type" value="Genomic_DNA"/>
</dbReference>
<gene>
    <name evidence="2" type="ORF">A2561_03845</name>
</gene>
<protein>
    <submittedName>
        <fullName evidence="2">Uncharacterized protein</fullName>
    </submittedName>
</protein>
<feature type="compositionally biased region" description="Polar residues" evidence="1">
    <location>
        <begin position="1"/>
        <end position="10"/>
    </location>
</feature>
<sequence>MTFNPDSSPSEESHKETASTPETILEKFNVKAGDSVKLLKLQSGEGSAIAQGSYLEGNLDYDIKNGKHISIDGGKKRTSSITGVGEKDGELYLRTETSIYKLVSQETVKEAHIITKKDLEHEIAIFDSKGYGQWDMTTGKVPLEDDPYNLTMEKGGFKEGDEVLFYAEKERSGILERNSKGSFTIRDKNGNPWGIHAILQEKNGYIKIRIKD</sequence>
<evidence type="ECO:0000313" key="2">
    <source>
        <dbReference type="EMBL" id="OGZ88470.1"/>
    </source>
</evidence>
<dbReference type="AlphaFoldDB" id="A0A1G2JQA3"/>
<feature type="region of interest" description="Disordered" evidence="1">
    <location>
        <begin position="1"/>
        <end position="24"/>
    </location>
</feature>
<evidence type="ECO:0000313" key="3">
    <source>
        <dbReference type="Proteomes" id="UP000178935"/>
    </source>
</evidence>